<dbReference type="EMBL" id="JAUPFM010000016">
    <property type="protein sequence ID" value="KAK2826795.1"/>
    <property type="molecule type" value="Genomic_DNA"/>
</dbReference>
<feature type="compositionally biased region" description="Basic and acidic residues" evidence="1">
    <location>
        <begin position="95"/>
        <end position="104"/>
    </location>
</feature>
<keyword evidence="3" id="KW-1185">Reference proteome</keyword>
<feature type="region of interest" description="Disordered" evidence="1">
    <location>
        <begin position="84"/>
        <end position="104"/>
    </location>
</feature>
<evidence type="ECO:0000256" key="1">
    <source>
        <dbReference type="SAM" id="MobiDB-lite"/>
    </source>
</evidence>
<name>A0AA88S9N8_CHASR</name>
<comment type="caution">
    <text evidence="2">The sequence shown here is derived from an EMBL/GenBank/DDBJ whole genome shotgun (WGS) entry which is preliminary data.</text>
</comment>
<proteinExistence type="predicted"/>
<accession>A0AA88S9N8</accession>
<gene>
    <name evidence="2" type="ORF">Q5P01_021009</name>
</gene>
<organism evidence="2 3">
    <name type="scientific">Channa striata</name>
    <name type="common">Snakehead murrel</name>
    <name type="synonym">Ophicephalus striatus</name>
    <dbReference type="NCBI Taxonomy" id="64152"/>
    <lineage>
        <taxon>Eukaryota</taxon>
        <taxon>Metazoa</taxon>
        <taxon>Chordata</taxon>
        <taxon>Craniata</taxon>
        <taxon>Vertebrata</taxon>
        <taxon>Euteleostomi</taxon>
        <taxon>Actinopterygii</taxon>
        <taxon>Neopterygii</taxon>
        <taxon>Teleostei</taxon>
        <taxon>Neoteleostei</taxon>
        <taxon>Acanthomorphata</taxon>
        <taxon>Anabantaria</taxon>
        <taxon>Anabantiformes</taxon>
        <taxon>Channoidei</taxon>
        <taxon>Channidae</taxon>
        <taxon>Channa</taxon>
    </lineage>
</organism>
<evidence type="ECO:0000313" key="2">
    <source>
        <dbReference type="EMBL" id="KAK2826795.1"/>
    </source>
</evidence>
<evidence type="ECO:0000313" key="3">
    <source>
        <dbReference type="Proteomes" id="UP001187415"/>
    </source>
</evidence>
<dbReference type="Proteomes" id="UP001187415">
    <property type="component" value="Unassembled WGS sequence"/>
</dbReference>
<dbReference type="AlphaFoldDB" id="A0AA88S9N8"/>
<reference evidence="2" key="1">
    <citation type="submission" date="2023-07" db="EMBL/GenBank/DDBJ databases">
        <title>Chromosome-level Genome Assembly of Striped Snakehead (Channa striata).</title>
        <authorList>
            <person name="Liu H."/>
        </authorList>
    </citation>
    <scope>NUCLEOTIDE SEQUENCE</scope>
    <source>
        <strain evidence="2">Gz</strain>
        <tissue evidence="2">Muscle</tissue>
    </source>
</reference>
<protein>
    <submittedName>
        <fullName evidence="2">Uncharacterized protein</fullName>
    </submittedName>
</protein>
<sequence length="104" mass="11650">MASSCLCSVFPPQAQRERERESSCFSRPSLCSVIFHILHLRLLPEQGEHHTLSANESMAPPSPSHHLSFQVGLPHHQRHLLTPALCQHPPASIRSGREEGKQMD</sequence>